<dbReference type="SUPFAM" id="SSF48403">
    <property type="entry name" value="Ankyrin repeat"/>
    <property type="match status" value="1"/>
</dbReference>
<sequence length="308" mass="35356">MSYINFGSDVRELEKYISKFNTLVGIKEIGHDTIKNIVGSNDMPKLIETYTNGIDTVKFYILKYIVMFTNKYDLFEALIPHTEPNIFFSEDNFLLKAAIKKNYIQVVNYLLEIGVDISSEKYIAFKMITELDILKLFLKYDVDVCMYNNFSIRFTTCYNYNNLKCINLLVDHGADIDVCDGNILKKIIINGDSKEVINLLFKSNNLLKYGPKLINIAARNQKLKIVKFLIDSGISVNNLNPTTITKILLSHSKKAINFYHQEGLELSIVNNYIDNYSTESNNYIKSLIDNGINIESLAAYLLCTRFND</sequence>
<dbReference type="SMART" id="SM00248">
    <property type="entry name" value="ANK"/>
    <property type="match status" value="3"/>
</dbReference>
<name>A0A3Q8U7J7_9VIRU</name>
<dbReference type="InterPro" id="IPR036770">
    <property type="entry name" value="Ankyrin_rpt-contain_sf"/>
</dbReference>
<evidence type="ECO:0000313" key="1">
    <source>
        <dbReference type="EMBL" id="AZL89145.1"/>
    </source>
</evidence>
<reference evidence="1" key="1">
    <citation type="submission" date="2018-03" db="EMBL/GenBank/DDBJ databases">
        <title>Draft genome sequences of Megaviruse, new member of the family Mimiviridae isolated from water in Shanghai, China.</title>
        <authorList>
            <person name="Xia Y."/>
        </authorList>
    </citation>
    <scope>NUCLEOTIDE SEQUENCE</scope>
    <source>
        <strain evidence="1">SH</strain>
    </source>
</reference>
<dbReference type="GeneID" id="80525930"/>
<dbReference type="RefSeq" id="YP_010788635.1">
    <property type="nucleotide sequence ID" value="NC_075367.1"/>
</dbReference>
<dbReference type="Gene3D" id="1.25.40.20">
    <property type="entry name" value="Ankyrin repeat-containing domain"/>
    <property type="match status" value="1"/>
</dbReference>
<protein>
    <submittedName>
        <fullName evidence="1">Putative ankyrin repeat protein</fullName>
    </submittedName>
</protein>
<organism evidence="1">
    <name type="scientific">Megavirus baoshan</name>
    <dbReference type="NCBI Taxonomy" id="2496520"/>
    <lineage>
        <taxon>Viruses</taxon>
        <taxon>Varidnaviria</taxon>
        <taxon>Bamfordvirae</taxon>
        <taxon>Nucleocytoviricota</taxon>
        <taxon>Megaviricetes</taxon>
        <taxon>Imitervirales</taxon>
        <taxon>Mimiviridae</taxon>
        <taxon>Megamimivirinae</taxon>
        <taxon>Megavirus</taxon>
        <taxon>Megavirus baoshanense</taxon>
    </lineage>
</organism>
<accession>A0A3Q8U7J7</accession>
<dbReference type="EMBL" id="MH046811">
    <property type="protein sequence ID" value="AZL89145.1"/>
    <property type="molecule type" value="Genomic_DNA"/>
</dbReference>
<dbReference type="KEGG" id="vg:80525930"/>
<dbReference type="InterPro" id="IPR002110">
    <property type="entry name" value="Ankyrin_rpt"/>
</dbReference>
<proteinExistence type="predicted"/>
<dbReference type="PROSITE" id="PS50088">
    <property type="entry name" value="ANK_REPEAT"/>
    <property type="match status" value="1"/>
</dbReference>
<dbReference type="Pfam" id="PF12796">
    <property type="entry name" value="Ank_2"/>
    <property type="match status" value="1"/>
</dbReference>